<name>A0ACC1AGS8_9ROSI</name>
<keyword evidence="2" id="KW-1185">Reference proteome</keyword>
<dbReference type="Proteomes" id="UP001164250">
    <property type="component" value="Chromosome 10"/>
</dbReference>
<accession>A0ACC1AGS8</accession>
<sequence length="77" mass="8551">MDAGQTASLNNVSFDTPQIDILEAYYGDFPSQPPFIFNFTGDVSNVSEYTTQGTKARMIKYGEAVEIVYQGTNLLYP</sequence>
<proteinExistence type="predicted"/>
<dbReference type="EMBL" id="CM047906">
    <property type="protein sequence ID" value="KAJ0085537.1"/>
    <property type="molecule type" value="Genomic_DNA"/>
</dbReference>
<reference evidence="2" key="1">
    <citation type="journal article" date="2023" name="G3 (Bethesda)">
        <title>Genome assembly and association tests identify interacting loci associated with vigor, precocity, and sex in interspecific pistachio rootstocks.</title>
        <authorList>
            <person name="Palmer W."/>
            <person name="Jacygrad E."/>
            <person name="Sagayaradj S."/>
            <person name="Cavanaugh K."/>
            <person name="Han R."/>
            <person name="Bertier L."/>
            <person name="Beede B."/>
            <person name="Kafkas S."/>
            <person name="Golino D."/>
            <person name="Preece J."/>
            <person name="Michelmore R."/>
        </authorList>
    </citation>
    <scope>NUCLEOTIDE SEQUENCE [LARGE SCALE GENOMIC DNA]</scope>
</reference>
<evidence type="ECO:0000313" key="2">
    <source>
        <dbReference type="Proteomes" id="UP001164250"/>
    </source>
</evidence>
<organism evidence="1 2">
    <name type="scientific">Pistacia atlantica</name>
    <dbReference type="NCBI Taxonomy" id="434234"/>
    <lineage>
        <taxon>Eukaryota</taxon>
        <taxon>Viridiplantae</taxon>
        <taxon>Streptophyta</taxon>
        <taxon>Embryophyta</taxon>
        <taxon>Tracheophyta</taxon>
        <taxon>Spermatophyta</taxon>
        <taxon>Magnoliopsida</taxon>
        <taxon>eudicotyledons</taxon>
        <taxon>Gunneridae</taxon>
        <taxon>Pentapetalae</taxon>
        <taxon>rosids</taxon>
        <taxon>malvids</taxon>
        <taxon>Sapindales</taxon>
        <taxon>Anacardiaceae</taxon>
        <taxon>Pistacia</taxon>
    </lineage>
</organism>
<evidence type="ECO:0000313" key="1">
    <source>
        <dbReference type="EMBL" id="KAJ0085537.1"/>
    </source>
</evidence>
<protein>
    <submittedName>
        <fullName evidence="1">Uncharacterized protein</fullName>
    </submittedName>
</protein>
<comment type="caution">
    <text evidence="1">The sequence shown here is derived from an EMBL/GenBank/DDBJ whole genome shotgun (WGS) entry which is preliminary data.</text>
</comment>
<gene>
    <name evidence="1" type="ORF">Patl1_07917</name>
</gene>